<evidence type="ECO:0000313" key="3">
    <source>
        <dbReference type="EMBL" id="PWQ96579.1"/>
    </source>
</evidence>
<dbReference type="Proteomes" id="UP000245539">
    <property type="component" value="Unassembled WGS sequence"/>
</dbReference>
<reference evidence="3 4" key="1">
    <citation type="submission" date="2018-05" db="EMBL/GenBank/DDBJ databases">
        <title>Leucothrix arctica sp. nov., isolated from Arctic seawater.</title>
        <authorList>
            <person name="Choi A."/>
            <person name="Baek K."/>
        </authorList>
    </citation>
    <scope>NUCLEOTIDE SEQUENCE [LARGE SCALE GENOMIC DNA]</scope>
    <source>
        <strain evidence="3 4">JCM 18388</strain>
    </source>
</reference>
<dbReference type="Gene3D" id="3.40.50.300">
    <property type="entry name" value="P-loop containing nucleotide triphosphate hydrolases"/>
    <property type="match status" value="1"/>
</dbReference>
<sequence>MKALFQRLITDFHESKPKTVVPRDYKIPLDSQKIISLIGVRRCGKTHLCYALINELRKTVDPLNLIYLNFEDDRLFDITLADLDHLMEGYYALYPDKRDERVYLFLDEVQNIPQWERYIRRIHDTLNVRIFVTGSSLRLLSKEIATSLRGRTLSYEIFPFSFAEYLRFHQVEVNLNSSKSISYIEHAFAKYLTQGGFAETFEQDEDIQQRIWRDYLDLIIYRDLIERYDIKNTHLLRHLIKYSLSNIGTLVSINKLFNEYKGRGHKLSKDTLYQYFGYLEDAYAMFSVPIFRNSVQEEQRNPKKIYAIDNGFKTLLNTSLSDDLSKLYENLVFLQLRRNHREVYYYKGVQEVDFYVPGKQARLINVSVNIEGAKTFDREINGLVEGMKYMKLDSAELVTQHRDEQIEVDGKCINLIPLWRWLLAD</sequence>
<comment type="caution">
    <text evidence="3">The sequence shown here is derived from an EMBL/GenBank/DDBJ whole genome shotgun (WGS) entry which is preliminary data.</text>
</comment>
<gene>
    <name evidence="3" type="ORF">DKW60_12410</name>
</gene>
<dbReference type="PANTHER" id="PTHR33295:SF8">
    <property type="entry name" value="AAA+ ATPASE DOMAIN-CONTAINING PROTEIN"/>
    <property type="match status" value="1"/>
</dbReference>
<feature type="domain" description="DUF4143" evidence="2">
    <location>
        <begin position="222"/>
        <end position="365"/>
    </location>
</feature>
<protein>
    <submittedName>
        <fullName evidence="3">ATPase</fullName>
    </submittedName>
</protein>
<evidence type="ECO:0000313" key="4">
    <source>
        <dbReference type="Proteomes" id="UP000245539"/>
    </source>
</evidence>
<dbReference type="Pfam" id="PF13173">
    <property type="entry name" value="AAA_14"/>
    <property type="match status" value="1"/>
</dbReference>
<dbReference type="OrthoDB" id="9801684at2"/>
<accession>A0A317CDX5</accession>
<dbReference type="InterPro" id="IPR025420">
    <property type="entry name" value="DUF4143"/>
</dbReference>
<organism evidence="3 4">
    <name type="scientific">Leucothrix pacifica</name>
    <dbReference type="NCBI Taxonomy" id="1247513"/>
    <lineage>
        <taxon>Bacteria</taxon>
        <taxon>Pseudomonadati</taxon>
        <taxon>Pseudomonadota</taxon>
        <taxon>Gammaproteobacteria</taxon>
        <taxon>Thiotrichales</taxon>
        <taxon>Thiotrichaceae</taxon>
        <taxon>Leucothrix</taxon>
    </lineage>
</organism>
<dbReference type="Pfam" id="PF13635">
    <property type="entry name" value="DUF4143"/>
    <property type="match status" value="1"/>
</dbReference>
<name>A0A317CDX5_9GAMM</name>
<evidence type="ECO:0000259" key="1">
    <source>
        <dbReference type="Pfam" id="PF13173"/>
    </source>
</evidence>
<dbReference type="InterPro" id="IPR041682">
    <property type="entry name" value="AAA_14"/>
</dbReference>
<evidence type="ECO:0000259" key="2">
    <source>
        <dbReference type="Pfam" id="PF13635"/>
    </source>
</evidence>
<keyword evidence="4" id="KW-1185">Reference proteome</keyword>
<dbReference type="RefSeq" id="WP_109837970.1">
    <property type="nucleotide sequence ID" value="NZ_QGKM01000036.1"/>
</dbReference>
<dbReference type="SUPFAM" id="SSF52540">
    <property type="entry name" value="P-loop containing nucleoside triphosphate hydrolases"/>
    <property type="match status" value="1"/>
</dbReference>
<dbReference type="InterPro" id="IPR027417">
    <property type="entry name" value="P-loop_NTPase"/>
</dbReference>
<proteinExistence type="predicted"/>
<dbReference type="EMBL" id="QGKM01000036">
    <property type="protein sequence ID" value="PWQ96579.1"/>
    <property type="molecule type" value="Genomic_DNA"/>
</dbReference>
<feature type="domain" description="AAA" evidence="1">
    <location>
        <begin position="32"/>
        <end position="166"/>
    </location>
</feature>
<dbReference type="PANTHER" id="PTHR33295">
    <property type="entry name" value="ATPASE"/>
    <property type="match status" value="1"/>
</dbReference>
<dbReference type="AlphaFoldDB" id="A0A317CDX5"/>